<dbReference type="Pfam" id="PF17803">
    <property type="entry name" value="Cadherin_4"/>
    <property type="match status" value="1"/>
</dbReference>
<dbReference type="PROSITE" id="PS00330">
    <property type="entry name" value="HEMOLYSIN_CALCIUM"/>
    <property type="match status" value="3"/>
</dbReference>
<proteinExistence type="predicted"/>
<dbReference type="InterPro" id="IPR011049">
    <property type="entry name" value="Serralysin-like_metalloprot_C"/>
</dbReference>
<feature type="domain" description="RapA2 cadherin-like" evidence="1">
    <location>
        <begin position="154"/>
        <end position="224"/>
    </location>
</feature>
<dbReference type="InterPro" id="IPR001343">
    <property type="entry name" value="Hemolysn_Ca-bd"/>
</dbReference>
<dbReference type="PROSITE" id="PS00018">
    <property type="entry name" value="EF_HAND_1"/>
    <property type="match status" value="1"/>
</dbReference>
<evidence type="ECO:0000313" key="2">
    <source>
        <dbReference type="EMBL" id="MBP0464182.1"/>
    </source>
</evidence>
<organism evidence="2 3">
    <name type="scientific">Roseomonas nitratireducens</name>
    <dbReference type="NCBI Taxonomy" id="2820810"/>
    <lineage>
        <taxon>Bacteria</taxon>
        <taxon>Pseudomonadati</taxon>
        <taxon>Pseudomonadota</taxon>
        <taxon>Alphaproteobacteria</taxon>
        <taxon>Acetobacterales</taxon>
        <taxon>Roseomonadaceae</taxon>
        <taxon>Roseomonas</taxon>
    </lineage>
</organism>
<dbReference type="NCBIfam" id="TIGR01965">
    <property type="entry name" value="VCBS_repeat"/>
    <property type="match status" value="3"/>
</dbReference>
<evidence type="ECO:0000313" key="3">
    <source>
        <dbReference type="Proteomes" id="UP000680815"/>
    </source>
</evidence>
<dbReference type="Pfam" id="PF00353">
    <property type="entry name" value="HemolysinCabind"/>
    <property type="match status" value="4"/>
</dbReference>
<reference evidence="2 3" key="1">
    <citation type="submission" date="2021-03" db="EMBL/GenBank/DDBJ databases">
        <authorList>
            <person name="So Y."/>
        </authorList>
    </citation>
    <scope>NUCLEOTIDE SEQUENCE [LARGE SCALE GENOMIC DNA]</scope>
    <source>
        <strain evidence="2 3">PWR1</strain>
    </source>
</reference>
<keyword evidence="3" id="KW-1185">Reference proteome</keyword>
<accession>A0ABS4ASB1</accession>
<gene>
    <name evidence="2" type="ORF">J5Y09_09685</name>
</gene>
<dbReference type="PRINTS" id="PR00313">
    <property type="entry name" value="CABNDNGRPT"/>
</dbReference>
<dbReference type="SUPFAM" id="SSF117074">
    <property type="entry name" value="Hypothetical protein PA1324"/>
    <property type="match status" value="1"/>
</dbReference>
<dbReference type="Gene3D" id="2.60.40.10">
    <property type="entry name" value="Immunoglobulins"/>
    <property type="match status" value="1"/>
</dbReference>
<dbReference type="Gene3D" id="2.150.10.10">
    <property type="entry name" value="Serralysin-like metalloprotease, C-terminal"/>
    <property type="match status" value="3"/>
</dbReference>
<sequence>MAASAVEYLAAGQTRVESFTVTLDDQQGGAVTRQVDVTITGTNDGPVITSQDLSGAVTEQGSPAGLIQDVGTIGFGDVDVSDVHLVSSAPVGTTLGTLTAVKDSDTTGSGTGGQLSWTYSVAASAVEYLKAGETRVESFIVTIDDQQGGVVTRQVDVTITGANDAASITGTATGAVAEDGVQAATGTIMVDDADGGEARFATPASLDGTYGSFALDVNTGEWTYTLANGAANVQALALGTTATDTLTVASLDGTATQSISVAIAGTLDGPRIEVEGASGTAASTAIPLSISASLVDVGGNATLQSFVITGVPSAYVLSAGVQDELGNWVLTPAQLVGLALLPADGAIGLAGDFDLQVTGTTQSGAVLASATVELPVSIAPAAGQQSGQVIDGYIAGATVFADANDNGIRDQGEAFTTTNADGSFTLTGGSGQLVMTGGIDTSTGRSFAGTLTAPAGSSVITPLTTLIAAIAGPGASATDIANAQDAVRDSLGLAPGVDLTSFDPVAAAVAGDPDAIAVLAAGVQVQATITQIAAATGAGAEDVVASLAGALAAPGTVDLTSAATLGALVTDVAPSADPAAIVLASEVIAAANASVAAAAAEPDGLTAIAQAAQVALGSTTQALATSGLDAGALTTVAADFTGTALDSQVDAATVGDVNGPTLGTIGADTLTGGAGVDAIDGLDANDLLDGAGGDDLLYGGNGRDTLIGGTGDDALDGGTGLDTASYRLATEGIVVGLAAGSVTGGASAGTDALRSVEAIRGTDLADTFNAAGYTATTGYATGVNDQGSFNAFQGHGGDDTITGNGFTLLSYTEAASGVSVNLSVGVASGILAGDVAGIGTDTLLGGILQIRGSAFDDSLVGSANGNTGEAYEGMGGNDFIDGVSGFDRVRYDNLNFGSLGIDVNLGAGTVTGRDAAATALAGTDTLRSIEAIRGTNAADSYNAATFTAAASANNGGDQGTFNEFEGMGGNDTITGNGSTRLSFGNATGGVTVIMSGPVAGAGTATGDSSVGTDTFTAVNALRGSAFNDSFTGSDNGQFATEAFEGWGGDDLINGGLGFDSARYNNNGLNGVTLAVGISVQMAAGTVTGRDATALLAHGTDTLRAIESVRGTNAADIYDATGFAQAGALNIGNSGAAGALGGTLNEFEGMGGDDAVTGSGTTRLSFISATGAVNISFTGLVPGLGGASGTAAGGASVGTDTFTGVNAVRGSNFGDTISVGVTQVLTLEGQGGNDTIDGGAGSENISGGAGNDAINGGGGTDIAIFATNRAAGTLTFSGGAVTQVVSSDGTDALTGVEVLRFNDGVVLGVSTLSLVGFFGIPNGNGIFGTDNAETVTIGNNLPNSLFNLGGGADTIVLGTAGTGYTLNAVNVEAITGAAGNENLILSSTQNGTSIDLGAGADTLTLNGINNTVTTRNVETLTGSGGNDIVTLFQTVGGPAATISLGFGVDSLTLGDNGGTGNIVSVGSAETIIGSSLDDSVSLVALASGAFTNIDLGGGTNTVTLAIFGANTYSLALANVGLVTNFGGGSDTLNLINVANGLAVDLGTGVDSLNLATGNNTITVSNTESLTTGGVGNDVVNFTVDPAIVNQSIYLGLGTDVLNLVGDATTMSMSIGGGGGSGLTVNLATTGGNEDLNLLNQQSNATYDFGAGSNDILRLANIAGNAVTVRNLENLFGSGGNDGVVLHQDPTGARAIVDLGFGTDTLTLMGGGAAANFVTVGNTEFITAFAADDVVTLSTTGIATLNLGGGTNTVSLEGGGGTYNLTLVDVASVTAMGATAETIFLGDSAIGLSMDLGGGSDTVNLSGLSNVISLTNVEVVNGTAGNDVVNLAVDPLLSNQAVSLGAGTDALNLVGIDGTMALSIVGGIGGSLAVTVNTAQVNDDLTLLNVQFGTVFDFSTGANDTLRLAFDGVGSNVVTVLNTENVIGTAGADTITIGGSNPNVTTVTGGLGADIIGAGVGSDQFRFTAIQDSAVGPGSDQVTGFDAAADVLVFQGISGFTGLVAYVGSDAFANTGASQARLDGAGILQIDVNGDGAMDGNDMEIRLAGLTGTLTDTNFLVL</sequence>
<dbReference type="EMBL" id="JAGIYZ010000008">
    <property type="protein sequence ID" value="MBP0464182.1"/>
    <property type="molecule type" value="Genomic_DNA"/>
</dbReference>
<dbReference type="InterPro" id="IPR040853">
    <property type="entry name" value="RapA2_cadherin-like"/>
</dbReference>
<name>A0ABS4ASB1_9PROT</name>
<dbReference type="InterPro" id="IPR010221">
    <property type="entry name" value="VCBS_dom"/>
</dbReference>
<protein>
    <submittedName>
        <fullName evidence="2">VCBS domain-containing protein</fullName>
    </submittedName>
</protein>
<dbReference type="InterPro" id="IPR013783">
    <property type="entry name" value="Ig-like_fold"/>
</dbReference>
<dbReference type="SUPFAM" id="SSF51120">
    <property type="entry name" value="beta-Roll"/>
    <property type="match status" value="3"/>
</dbReference>
<comment type="caution">
    <text evidence="2">The sequence shown here is derived from an EMBL/GenBank/DDBJ whole genome shotgun (WGS) entry which is preliminary data.</text>
</comment>
<dbReference type="InterPro" id="IPR018511">
    <property type="entry name" value="Hemolysin-typ_Ca-bd_CS"/>
</dbReference>
<dbReference type="InterPro" id="IPR018247">
    <property type="entry name" value="EF_Hand_1_Ca_BS"/>
</dbReference>
<evidence type="ECO:0000259" key="1">
    <source>
        <dbReference type="Pfam" id="PF17803"/>
    </source>
</evidence>
<dbReference type="Proteomes" id="UP000680815">
    <property type="component" value="Unassembled WGS sequence"/>
</dbReference>